<dbReference type="SUPFAM" id="SSF54506">
    <property type="entry name" value="Diaminopimelate epimerase-like"/>
    <property type="match status" value="2"/>
</dbReference>
<feature type="binding site" evidence="8">
    <location>
        <position position="11"/>
    </location>
    <ligand>
        <name>substrate</name>
    </ligand>
</feature>
<comment type="caution">
    <text evidence="8">Lacks conserved residue(s) required for the propagation of feature annotation.</text>
</comment>
<keyword evidence="5 8" id="KW-0457">Lysine biosynthesis</keyword>
<feature type="site" description="Could be important to modulate the pK values of the two catalytic cysteine residues" evidence="8">
    <location>
        <position position="176"/>
    </location>
</feature>
<evidence type="ECO:0000313" key="10">
    <source>
        <dbReference type="EMBL" id="AQQ08912.1"/>
    </source>
</evidence>
<feature type="active site" description="Proton acceptor" evidence="8">
    <location>
        <position position="234"/>
    </location>
</feature>
<sequence>MKFTKMQGLGNDYVYVNCFEETVDRPAEMAKWVSDRNFGIGADGLILICPSQTADVKMRMFNADGSESEMCGNGIRCVAKYSFDHRLAEPGTSFSVPGQRPCPHSLNIETGSGILKVGIIPGEDGNAESVCVNMGRPVLSPAEIPVNFEGERIVDEPYDYTGTQLRMTCVSMGNPHAVFFCDDLEGLELEKIGPFIETDPIFPKRTNVHFVKVNTPEEITMRTWERGSGITLACGTGACACLAACVLNGKSQRAVLCHLPGGDLELHWCEEDDSIYMTGAATEVYNGYLLD</sequence>
<keyword evidence="11" id="KW-1185">Reference proteome</keyword>
<feature type="binding site" evidence="8">
    <location>
        <begin position="235"/>
        <end position="236"/>
    </location>
    <ligand>
        <name>substrate</name>
    </ligand>
</feature>
<evidence type="ECO:0000256" key="7">
    <source>
        <dbReference type="ARBA" id="ARBA00051712"/>
    </source>
</evidence>
<dbReference type="GO" id="GO:0005829">
    <property type="term" value="C:cytosol"/>
    <property type="evidence" value="ECO:0007669"/>
    <property type="project" value="TreeGrafter"/>
</dbReference>
<dbReference type="InterPro" id="IPR018510">
    <property type="entry name" value="DAP_epimerase_AS"/>
</dbReference>
<comment type="function">
    <text evidence="8">Catalyzes the stereoinversion of LL-2,6-diaminopimelate (L,L-DAP) to meso-diaminopimelate (meso-DAP), a precursor of L-lysine and an essential component of the bacterial peptidoglycan.</text>
</comment>
<keyword evidence="8" id="KW-0963">Cytoplasm</keyword>
<feature type="binding site" evidence="8">
    <location>
        <position position="207"/>
    </location>
    <ligand>
        <name>substrate</name>
    </ligand>
</feature>
<dbReference type="RefSeq" id="WP_077539378.1">
    <property type="nucleotide sequence ID" value="NZ_CP019633.1"/>
</dbReference>
<dbReference type="UniPathway" id="UPA00034">
    <property type="reaction ID" value="UER00025"/>
</dbReference>
<comment type="subunit">
    <text evidence="8">Homodimer.</text>
</comment>
<evidence type="ECO:0000256" key="8">
    <source>
        <dbReference type="HAMAP-Rule" id="MF_00197"/>
    </source>
</evidence>
<feature type="binding site" evidence="8">
    <location>
        <position position="174"/>
    </location>
    <ligand>
        <name>substrate</name>
    </ligand>
</feature>
<gene>
    <name evidence="8 10" type="primary">dapF</name>
    <name evidence="10" type="ORF">L21SP3_00705</name>
</gene>
<dbReference type="STRING" id="1940790.L21SP3_00705"/>
<evidence type="ECO:0000256" key="1">
    <source>
        <dbReference type="ARBA" id="ARBA00005196"/>
    </source>
</evidence>
<comment type="subcellular location">
    <subcellularLocation>
        <location evidence="8">Cytoplasm</location>
    </subcellularLocation>
</comment>
<feature type="binding site" evidence="8">
    <location>
        <begin position="225"/>
        <end position="226"/>
    </location>
    <ligand>
        <name>substrate</name>
    </ligand>
</feature>
<feature type="binding site" evidence="8">
    <location>
        <position position="62"/>
    </location>
    <ligand>
        <name>substrate</name>
    </ligand>
</feature>
<feature type="site" description="Could be important to modulate the pK values of the two catalytic cysteine residues" evidence="8">
    <location>
        <position position="225"/>
    </location>
</feature>
<keyword evidence="6 8" id="KW-0413">Isomerase</keyword>
<keyword evidence="4 8" id="KW-0028">Amino-acid biosynthesis</keyword>
<dbReference type="KEGG" id="pbu:L21SP3_00705"/>
<dbReference type="PANTHER" id="PTHR31689:SF0">
    <property type="entry name" value="DIAMINOPIMELATE EPIMERASE"/>
    <property type="match status" value="1"/>
</dbReference>
<evidence type="ECO:0000256" key="6">
    <source>
        <dbReference type="ARBA" id="ARBA00023235"/>
    </source>
</evidence>
<dbReference type="InterPro" id="IPR001653">
    <property type="entry name" value="DAP_epimerase_DapF"/>
</dbReference>
<dbReference type="Proteomes" id="UP000188273">
    <property type="component" value="Chromosome"/>
</dbReference>
<dbReference type="PANTHER" id="PTHR31689">
    <property type="entry name" value="DIAMINOPIMELATE EPIMERASE, CHLOROPLASTIC"/>
    <property type="match status" value="1"/>
</dbReference>
<comment type="pathway">
    <text evidence="1 8">Amino-acid biosynthesis; L-lysine biosynthesis via DAP pathway; DL-2,6-diaminopimelate from LL-2,6-diaminopimelate: step 1/1.</text>
</comment>
<evidence type="ECO:0000256" key="9">
    <source>
        <dbReference type="PROSITE-ProRule" id="PRU10125"/>
    </source>
</evidence>
<reference evidence="11" key="1">
    <citation type="submission" date="2017-02" db="EMBL/GenBank/DDBJ databases">
        <title>Comparative genomics and description of representatives of a novel lineage of planctomycetes thriving in anoxic sediments.</title>
        <authorList>
            <person name="Spring S."/>
            <person name="Bunk B."/>
            <person name="Sproer C."/>
            <person name="Klenk H.-P."/>
        </authorList>
    </citation>
    <scope>NUCLEOTIDE SEQUENCE [LARGE SCALE GENOMIC DNA]</scope>
    <source>
        <strain evidence="11">L21-RPul-D3</strain>
    </source>
</reference>
<organism evidence="10 11">
    <name type="scientific">Sedimentisphaera cyanobacteriorum</name>
    <dbReference type="NCBI Taxonomy" id="1940790"/>
    <lineage>
        <taxon>Bacteria</taxon>
        <taxon>Pseudomonadati</taxon>
        <taxon>Planctomycetota</taxon>
        <taxon>Phycisphaerae</taxon>
        <taxon>Sedimentisphaerales</taxon>
        <taxon>Sedimentisphaeraceae</taxon>
        <taxon>Sedimentisphaera</taxon>
    </lineage>
</organism>
<dbReference type="PROSITE" id="PS01326">
    <property type="entry name" value="DAP_EPIMERASE"/>
    <property type="match status" value="1"/>
</dbReference>
<proteinExistence type="inferred from homology"/>
<dbReference type="OrthoDB" id="9805408at2"/>
<protein>
    <recommendedName>
        <fullName evidence="3 8">Diaminopimelate epimerase</fullName>
        <shortName evidence="8">DAP epimerase</shortName>
        <ecNumber evidence="3 8">5.1.1.7</ecNumber>
    </recommendedName>
    <alternativeName>
        <fullName evidence="8">PLP-independent amino acid racemase</fullName>
    </alternativeName>
</protein>
<dbReference type="NCBIfam" id="TIGR00652">
    <property type="entry name" value="DapF"/>
    <property type="match status" value="1"/>
</dbReference>
<dbReference type="GO" id="GO:0008837">
    <property type="term" value="F:diaminopimelate epimerase activity"/>
    <property type="evidence" value="ECO:0007669"/>
    <property type="project" value="UniProtKB-UniRule"/>
</dbReference>
<feature type="binding site" evidence="8">
    <location>
        <begin position="72"/>
        <end position="73"/>
    </location>
    <ligand>
        <name>substrate</name>
    </ligand>
</feature>
<feature type="active site" evidence="9">
    <location>
        <position position="71"/>
    </location>
</feature>
<dbReference type="EC" id="5.1.1.7" evidence="3 8"/>
<evidence type="ECO:0000313" key="11">
    <source>
        <dbReference type="Proteomes" id="UP000188273"/>
    </source>
</evidence>
<evidence type="ECO:0000256" key="5">
    <source>
        <dbReference type="ARBA" id="ARBA00023154"/>
    </source>
</evidence>
<evidence type="ECO:0000256" key="4">
    <source>
        <dbReference type="ARBA" id="ARBA00022605"/>
    </source>
</evidence>
<comment type="catalytic activity">
    <reaction evidence="7 8">
        <text>(2S,6S)-2,6-diaminopimelate = meso-2,6-diaminopimelate</text>
        <dbReference type="Rhea" id="RHEA:15393"/>
        <dbReference type="ChEBI" id="CHEBI:57609"/>
        <dbReference type="ChEBI" id="CHEBI:57791"/>
        <dbReference type="EC" id="5.1.1.7"/>
    </reaction>
</comment>
<feature type="active site" description="Proton donor" evidence="8">
    <location>
        <position position="71"/>
    </location>
</feature>
<comment type="similarity">
    <text evidence="2 8">Belongs to the diaminopimelate epimerase family.</text>
</comment>
<dbReference type="Pfam" id="PF01678">
    <property type="entry name" value="DAP_epimerase"/>
    <property type="match status" value="2"/>
</dbReference>
<accession>A0A1Q2HNA1</accession>
<evidence type="ECO:0000256" key="3">
    <source>
        <dbReference type="ARBA" id="ARBA00013080"/>
    </source>
</evidence>
<dbReference type="HAMAP" id="MF_00197">
    <property type="entry name" value="DAP_epimerase"/>
    <property type="match status" value="1"/>
</dbReference>
<name>A0A1Q2HNA1_9BACT</name>
<dbReference type="EMBL" id="CP019633">
    <property type="protein sequence ID" value="AQQ08912.1"/>
    <property type="molecule type" value="Genomic_DNA"/>
</dbReference>
<evidence type="ECO:0000256" key="2">
    <source>
        <dbReference type="ARBA" id="ARBA00010219"/>
    </source>
</evidence>
<dbReference type="GO" id="GO:0009089">
    <property type="term" value="P:lysine biosynthetic process via diaminopimelate"/>
    <property type="evidence" value="ECO:0007669"/>
    <property type="project" value="UniProtKB-UniRule"/>
</dbReference>
<dbReference type="Gene3D" id="3.10.310.10">
    <property type="entry name" value="Diaminopimelate Epimerase, Chain A, domain 1"/>
    <property type="match status" value="2"/>
</dbReference>
<dbReference type="AlphaFoldDB" id="A0A1Q2HNA1"/>